<feature type="transmembrane region" description="Helical" evidence="2">
    <location>
        <begin position="326"/>
        <end position="346"/>
    </location>
</feature>
<dbReference type="SUPFAM" id="SSF49764">
    <property type="entry name" value="HSP20-like chaperones"/>
    <property type="match status" value="1"/>
</dbReference>
<dbReference type="Proteomes" id="UP000595140">
    <property type="component" value="Unassembled WGS sequence"/>
</dbReference>
<organism evidence="3 4">
    <name type="scientific">Cuscuta campestris</name>
    <dbReference type="NCBI Taxonomy" id="132261"/>
    <lineage>
        <taxon>Eukaryota</taxon>
        <taxon>Viridiplantae</taxon>
        <taxon>Streptophyta</taxon>
        <taxon>Embryophyta</taxon>
        <taxon>Tracheophyta</taxon>
        <taxon>Spermatophyta</taxon>
        <taxon>Magnoliopsida</taxon>
        <taxon>eudicotyledons</taxon>
        <taxon>Gunneridae</taxon>
        <taxon>Pentapetalae</taxon>
        <taxon>asterids</taxon>
        <taxon>lamiids</taxon>
        <taxon>Solanales</taxon>
        <taxon>Convolvulaceae</taxon>
        <taxon>Cuscuteae</taxon>
        <taxon>Cuscuta</taxon>
        <taxon>Cuscuta subgen. Grammica</taxon>
        <taxon>Cuscuta sect. Cleistogrammica</taxon>
    </lineage>
</organism>
<evidence type="ECO:0000313" key="3">
    <source>
        <dbReference type="EMBL" id="VFQ85105.1"/>
    </source>
</evidence>
<evidence type="ECO:0000256" key="1">
    <source>
        <dbReference type="SAM" id="MobiDB-lite"/>
    </source>
</evidence>
<dbReference type="InterPro" id="IPR008978">
    <property type="entry name" value="HSP20-like_chaperone"/>
</dbReference>
<keyword evidence="2" id="KW-1133">Transmembrane helix</keyword>
<feature type="region of interest" description="Disordered" evidence="1">
    <location>
        <begin position="164"/>
        <end position="319"/>
    </location>
</feature>
<dbReference type="Gene3D" id="2.60.40.790">
    <property type="match status" value="1"/>
</dbReference>
<gene>
    <name evidence="3" type="ORF">CCAM_LOCUS26881</name>
</gene>
<sequence>MDLEFGMKVTIKNASYEFSYLNLQLTKDVKGHFFQSAETNYMFILTVHLKGYETEHIQIGINEDGTIMEMCCEKPVEVIVMVGGRLETKGTETWKLKKRFRIPEGVSLDDIEAMFAEDESLLTVSMPKRVEGIVGTLIEEIKEPYEIPERPLKEAEIVELRKETDNNHHDSLGGPSDPTRSDDLEAERNERRIENHPEMAKKPDDDDQETKQSIVDVDEVKPKREHPESSSGINSAKHEEEKEVLPKTGEVHEEEKVLPKTGEVHEEEKVLPKTGDVHEEEKVLPKTGEAHEEEHPLPTLEAGVEKREEEEDRGKEVREKSSVICAPIIVAGSALLFSLAFIVRYFRSANRTPKPRN</sequence>
<keyword evidence="4" id="KW-1185">Reference proteome</keyword>
<evidence type="ECO:0000313" key="4">
    <source>
        <dbReference type="Proteomes" id="UP000595140"/>
    </source>
</evidence>
<evidence type="ECO:0000256" key="2">
    <source>
        <dbReference type="SAM" id="Phobius"/>
    </source>
</evidence>
<dbReference type="EMBL" id="OOIL02002841">
    <property type="protein sequence ID" value="VFQ85105.1"/>
    <property type="molecule type" value="Genomic_DNA"/>
</dbReference>
<feature type="compositionally biased region" description="Basic and acidic residues" evidence="1">
    <location>
        <begin position="218"/>
        <end position="228"/>
    </location>
</feature>
<name>A0A484M911_9ASTE</name>
<evidence type="ECO:0008006" key="5">
    <source>
        <dbReference type="Google" id="ProtNLM"/>
    </source>
</evidence>
<accession>A0A484M911</accession>
<protein>
    <recommendedName>
        <fullName evidence="5">SHSP domain-containing protein</fullName>
    </recommendedName>
</protein>
<feature type="compositionally biased region" description="Basic and acidic residues" evidence="1">
    <location>
        <begin position="303"/>
        <end position="319"/>
    </location>
</feature>
<feature type="compositionally biased region" description="Basic and acidic residues" evidence="1">
    <location>
        <begin position="179"/>
        <end position="204"/>
    </location>
</feature>
<reference evidence="3 4" key="1">
    <citation type="submission" date="2018-04" db="EMBL/GenBank/DDBJ databases">
        <authorList>
            <person name="Vogel A."/>
        </authorList>
    </citation>
    <scope>NUCLEOTIDE SEQUENCE [LARGE SCALE GENOMIC DNA]</scope>
</reference>
<feature type="compositionally biased region" description="Basic and acidic residues" evidence="1">
    <location>
        <begin position="236"/>
        <end position="296"/>
    </location>
</feature>
<dbReference type="OrthoDB" id="1920188at2759"/>
<dbReference type="AlphaFoldDB" id="A0A484M911"/>
<keyword evidence="2" id="KW-0812">Transmembrane</keyword>
<proteinExistence type="predicted"/>
<keyword evidence="2" id="KW-0472">Membrane</keyword>